<dbReference type="EMBL" id="JBHTIO010000014">
    <property type="protein sequence ID" value="MFD0896657.1"/>
    <property type="molecule type" value="Genomic_DNA"/>
</dbReference>
<name>A0ABW3EBD5_9LACO</name>
<feature type="transmembrane region" description="Helical" evidence="1">
    <location>
        <begin position="109"/>
        <end position="132"/>
    </location>
</feature>
<organism evidence="2 3">
    <name type="scientific">Loigolactobacillus binensis</name>
    <dbReference type="NCBI Taxonomy" id="2559922"/>
    <lineage>
        <taxon>Bacteria</taxon>
        <taxon>Bacillati</taxon>
        <taxon>Bacillota</taxon>
        <taxon>Bacilli</taxon>
        <taxon>Lactobacillales</taxon>
        <taxon>Lactobacillaceae</taxon>
        <taxon>Loigolactobacillus</taxon>
    </lineage>
</organism>
<proteinExistence type="predicted"/>
<gene>
    <name evidence="2" type="ORF">ACFQZ7_02775</name>
</gene>
<reference evidence="3" key="1">
    <citation type="journal article" date="2019" name="Int. J. Syst. Evol. Microbiol.">
        <title>The Global Catalogue of Microorganisms (GCM) 10K type strain sequencing project: providing services to taxonomists for standard genome sequencing and annotation.</title>
        <authorList>
            <consortium name="The Broad Institute Genomics Platform"/>
            <consortium name="The Broad Institute Genome Sequencing Center for Infectious Disease"/>
            <person name="Wu L."/>
            <person name="Ma J."/>
        </authorList>
    </citation>
    <scope>NUCLEOTIDE SEQUENCE [LARGE SCALE GENOMIC DNA]</scope>
    <source>
        <strain evidence="3">CCM 8925</strain>
    </source>
</reference>
<dbReference type="RefSeq" id="WP_137638652.1">
    <property type="nucleotide sequence ID" value="NZ_BJDN01000033.1"/>
</dbReference>
<accession>A0ABW3EBD5</accession>
<keyword evidence="1" id="KW-1133">Transmembrane helix</keyword>
<feature type="transmembrane region" description="Helical" evidence="1">
    <location>
        <begin position="43"/>
        <end position="68"/>
    </location>
</feature>
<evidence type="ECO:0000256" key="1">
    <source>
        <dbReference type="SAM" id="Phobius"/>
    </source>
</evidence>
<keyword evidence="3" id="KW-1185">Reference proteome</keyword>
<dbReference type="Proteomes" id="UP001597104">
    <property type="component" value="Unassembled WGS sequence"/>
</dbReference>
<comment type="caution">
    <text evidence="2">The sequence shown here is derived from an EMBL/GenBank/DDBJ whole genome shotgun (WGS) entry which is preliminary data.</text>
</comment>
<sequence>MQNSSARWIAKTAVFLALLIVFQAATAALNMTLVTGSLVNFTLIMAVMLAGLSSGITVAAISPVLAFILGIGPKLLPLIPCIMIGNIVLVLVWHFVLTTKRLNVMLNTLIALVGGAGLKFLVLYLLIVKFLLGMILTVPPVQNTLIATMFTLPQLITALIGGIVAAILLPVLTPLSHKIGWS</sequence>
<protein>
    <submittedName>
        <fullName evidence="2">ECF transporter S component</fullName>
    </submittedName>
</protein>
<feature type="transmembrane region" description="Helical" evidence="1">
    <location>
        <begin position="75"/>
        <end position="97"/>
    </location>
</feature>
<evidence type="ECO:0000313" key="2">
    <source>
        <dbReference type="EMBL" id="MFD0896657.1"/>
    </source>
</evidence>
<keyword evidence="1" id="KW-0472">Membrane</keyword>
<feature type="transmembrane region" description="Helical" evidence="1">
    <location>
        <begin position="144"/>
        <end position="172"/>
    </location>
</feature>
<keyword evidence="1" id="KW-0812">Transmembrane</keyword>
<evidence type="ECO:0000313" key="3">
    <source>
        <dbReference type="Proteomes" id="UP001597104"/>
    </source>
</evidence>